<dbReference type="InterPro" id="IPR000719">
    <property type="entry name" value="Prot_kinase_dom"/>
</dbReference>
<evidence type="ECO:0000256" key="20">
    <source>
        <dbReference type="ARBA" id="ARBA00035723"/>
    </source>
</evidence>
<dbReference type="InterPro" id="IPR050108">
    <property type="entry name" value="CDK"/>
</dbReference>
<evidence type="ECO:0000256" key="3">
    <source>
        <dbReference type="ARBA" id="ARBA00004496"/>
    </source>
</evidence>
<keyword evidence="9" id="KW-0132">Cell division</keyword>
<comment type="similarity">
    <text evidence="4">Belongs to the protein kinase superfamily. CMGC Ser/Thr protein kinase family. CDC2/CDKX subfamily.</text>
</comment>
<name>A0ABD0YUK1_9HEMI</name>
<dbReference type="InterPro" id="IPR011009">
    <property type="entry name" value="Kinase-like_dom_sf"/>
</dbReference>
<dbReference type="PROSITE" id="PS00107">
    <property type="entry name" value="PROTEIN_KINASE_ATP"/>
    <property type="match status" value="1"/>
</dbReference>
<keyword evidence="8 24" id="KW-0723">Serine/threonine-protein kinase</keyword>
<evidence type="ECO:0000256" key="4">
    <source>
        <dbReference type="ARBA" id="ARBA00006485"/>
    </source>
</evidence>
<feature type="binding site" evidence="23">
    <location>
        <position position="33"/>
    </location>
    <ligand>
        <name>ATP</name>
        <dbReference type="ChEBI" id="CHEBI:30616"/>
    </ligand>
</feature>
<dbReference type="SUPFAM" id="SSF56112">
    <property type="entry name" value="Protein kinase-like (PK-like)"/>
    <property type="match status" value="1"/>
</dbReference>
<evidence type="ECO:0000256" key="14">
    <source>
        <dbReference type="ARBA" id="ARBA00023069"/>
    </source>
</evidence>
<keyword evidence="10" id="KW-0808">Transferase</keyword>
<evidence type="ECO:0000256" key="11">
    <source>
        <dbReference type="ARBA" id="ARBA00022741"/>
    </source>
</evidence>
<dbReference type="PROSITE" id="PS50011">
    <property type="entry name" value="PROTEIN_KINASE_DOM"/>
    <property type="match status" value="1"/>
</dbReference>
<comment type="subcellular location">
    <subcellularLocation>
        <location evidence="2">Cell projection</location>
        <location evidence="2">Cilium</location>
    </subcellularLocation>
    <subcellularLocation>
        <location evidence="3">Cytoplasm</location>
    </subcellularLocation>
    <subcellularLocation>
        <location evidence="1">Nucleus</location>
    </subcellularLocation>
</comment>
<keyword evidence="27" id="KW-1185">Reference proteome</keyword>
<evidence type="ECO:0000259" key="25">
    <source>
        <dbReference type="PROSITE" id="PS50011"/>
    </source>
</evidence>
<evidence type="ECO:0000256" key="16">
    <source>
        <dbReference type="ARBA" id="ARBA00023273"/>
    </source>
</evidence>
<proteinExistence type="inferred from homology"/>
<keyword evidence="17" id="KW-0131">Cell cycle</keyword>
<dbReference type="Pfam" id="PF00069">
    <property type="entry name" value="Pkinase"/>
    <property type="match status" value="1"/>
</dbReference>
<evidence type="ECO:0000256" key="23">
    <source>
        <dbReference type="PROSITE-ProRule" id="PRU10141"/>
    </source>
</evidence>
<dbReference type="PANTHER" id="PTHR24056:SF171">
    <property type="entry name" value="CYCLIN-DEPENDENT KINASE 20"/>
    <property type="match status" value="1"/>
</dbReference>
<feature type="domain" description="Protein kinase" evidence="25">
    <location>
        <begin position="4"/>
        <end position="289"/>
    </location>
</feature>
<keyword evidence="7" id="KW-0963">Cytoplasm</keyword>
<evidence type="ECO:0000256" key="2">
    <source>
        <dbReference type="ARBA" id="ARBA00004138"/>
    </source>
</evidence>
<evidence type="ECO:0000313" key="27">
    <source>
        <dbReference type="Proteomes" id="UP001558652"/>
    </source>
</evidence>
<comment type="caution">
    <text evidence="26">The sequence shown here is derived from an EMBL/GenBank/DDBJ whole genome shotgun (WGS) entry which is preliminary data.</text>
</comment>
<comment type="catalytic activity">
    <reaction evidence="22">
        <text>L-seryl-[protein] + ATP = O-phospho-L-seryl-[protein] + ADP + H(+)</text>
        <dbReference type="Rhea" id="RHEA:17989"/>
        <dbReference type="Rhea" id="RHEA-COMP:9863"/>
        <dbReference type="Rhea" id="RHEA-COMP:11604"/>
        <dbReference type="ChEBI" id="CHEBI:15378"/>
        <dbReference type="ChEBI" id="CHEBI:29999"/>
        <dbReference type="ChEBI" id="CHEBI:30616"/>
        <dbReference type="ChEBI" id="CHEBI:83421"/>
        <dbReference type="ChEBI" id="CHEBI:456216"/>
        <dbReference type="EC" id="2.7.11.22"/>
    </reaction>
</comment>
<organism evidence="26 27">
    <name type="scientific">Ranatra chinensis</name>
    <dbReference type="NCBI Taxonomy" id="642074"/>
    <lineage>
        <taxon>Eukaryota</taxon>
        <taxon>Metazoa</taxon>
        <taxon>Ecdysozoa</taxon>
        <taxon>Arthropoda</taxon>
        <taxon>Hexapoda</taxon>
        <taxon>Insecta</taxon>
        <taxon>Pterygota</taxon>
        <taxon>Neoptera</taxon>
        <taxon>Paraneoptera</taxon>
        <taxon>Hemiptera</taxon>
        <taxon>Heteroptera</taxon>
        <taxon>Panheteroptera</taxon>
        <taxon>Nepomorpha</taxon>
        <taxon>Nepidae</taxon>
        <taxon>Ranatrinae</taxon>
        <taxon>Ranatra</taxon>
    </lineage>
</organism>
<dbReference type="GO" id="GO:0005634">
    <property type="term" value="C:nucleus"/>
    <property type="evidence" value="ECO:0007669"/>
    <property type="project" value="UniProtKB-SubCell"/>
</dbReference>
<dbReference type="InterPro" id="IPR048002">
    <property type="entry name" value="CDK20-like_STKc"/>
</dbReference>
<keyword evidence="13 23" id="KW-0067">ATP-binding</keyword>
<evidence type="ECO:0000256" key="22">
    <source>
        <dbReference type="ARBA" id="ARBA00048367"/>
    </source>
</evidence>
<evidence type="ECO:0000313" key="26">
    <source>
        <dbReference type="EMBL" id="KAL1122879.1"/>
    </source>
</evidence>
<reference evidence="26 27" key="1">
    <citation type="submission" date="2024-07" db="EMBL/GenBank/DDBJ databases">
        <title>Chromosome-level genome assembly of the water stick insect Ranatra chinensis (Heteroptera: Nepidae).</title>
        <authorList>
            <person name="Liu X."/>
        </authorList>
    </citation>
    <scope>NUCLEOTIDE SEQUENCE [LARGE SCALE GENOMIC DNA]</scope>
    <source>
        <strain evidence="26">Cailab_2021Rc</strain>
        <tissue evidence="26">Muscle</tissue>
    </source>
</reference>
<dbReference type="Gene3D" id="1.10.510.10">
    <property type="entry name" value="Transferase(Phosphotransferase) domain 1"/>
    <property type="match status" value="1"/>
</dbReference>
<sequence length="338" mass="38705">MEKYTITGRIGEGAHGIILRGKEIASGREVALKKVLVKHLDEGIPCQIIREIKTMQMANCKYVMELLDYFPHVLSFVLVFQYMPSGLSEMIHDYDHPMSEAQMKSYMVMLLRGVRHLHENGIMHRDLKPANLLIGEDGILRIGDFGLGRMMWNENRKNKLYTHQIATRWYRAPEILYGARNYNHTVDLWAVGCIIAEILNKEPLFPGDTDIDQLAMVIRTLGTPNESSWPGLQSLPDFNKITFPPSEPVPWEDLLPDVPSTGVDLVKSLILYDGNQRISAAKALTHPYFFTNPLPMPEKLMPKPPIDHRELLKTKYLKTFKSPSEMFDQLLDVFDMVL</sequence>
<dbReference type="GO" id="GO:0005737">
    <property type="term" value="C:cytoplasm"/>
    <property type="evidence" value="ECO:0007669"/>
    <property type="project" value="UniProtKB-SubCell"/>
</dbReference>
<keyword evidence="11 23" id="KW-0547">Nucleotide-binding</keyword>
<evidence type="ECO:0000256" key="7">
    <source>
        <dbReference type="ARBA" id="ARBA00022490"/>
    </source>
</evidence>
<dbReference type="GO" id="GO:0005929">
    <property type="term" value="C:cilium"/>
    <property type="evidence" value="ECO:0007669"/>
    <property type="project" value="UniProtKB-SubCell"/>
</dbReference>
<evidence type="ECO:0000256" key="18">
    <source>
        <dbReference type="ARBA" id="ARBA00035711"/>
    </source>
</evidence>
<evidence type="ECO:0000256" key="12">
    <source>
        <dbReference type="ARBA" id="ARBA00022777"/>
    </source>
</evidence>
<evidence type="ECO:0000256" key="10">
    <source>
        <dbReference type="ARBA" id="ARBA00022679"/>
    </source>
</evidence>
<dbReference type="PROSITE" id="PS00108">
    <property type="entry name" value="PROTEIN_KINASE_ST"/>
    <property type="match status" value="1"/>
</dbReference>
<evidence type="ECO:0000256" key="17">
    <source>
        <dbReference type="ARBA" id="ARBA00023306"/>
    </source>
</evidence>
<evidence type="ECO:0000256" key="21">
    <source>
        <dbReference type="ARBA" id="ARBA00047811"/>
    </source>
</evidence>
<dbReference type="EMBL" id="JBFDAA010000013">
    <property type="protein sequence ID" value="KAL1122879.1"/>
    <property type="molecule type" value="Genomic_DNA"/>
</dbReference>
<keyword evidence="6" id="KW-0217">Developmental protein</keyword>
<dbReference type="FunFam" id="3.30.200.20:FF:000579">
    <property type="entry name" value="cyclin-dependent kinase 20"/>
    <property type="match status" value="1"/>
</dbReference>
<evidence type="ECO:0000256" key="5">
    <source>
        <dbReference type="ARBA" id="ARBA00012425"/>
    </source>
</evidence>
<keyword evidence="14" id="KW-0969">Cilium</keyword>
<dbReference type="CDD" id="cd07832">
    <property type="entry name" value="STKc_CCRK"/>
    <property type="match status" value="1"/>
</dbReference>
<dbReference type="GO" id="GO:0005524">
    <property type="term" value="F:ATP binding"/>
    <property type="evidence" value="ECO:0007669"/>
    <property type="project" value="UniProtKB-UniRule"/>
</dbReference>
<gene>
    <name evidence="26" type="ORF">AAG570_003205</name>
</gene>
<evidence type="ECO:0000256" key="6">
    <source>
        <dbReference type="ARBA" id="ARBA00022473"/>
    </source>
</evidence>
<dbReference type="PANTHER" id="PTHR24056">
    <property type="entry name" value="CELL DIVISION PROTEIN KINASE"/>
    <property type="match status" value="1"/>
</dbReference>
<dbReference type="SMART" id="SM00220">
    <property type="entry name" value="S_TKc"/>
    <property type="match status" value="1"/>
</dbReference>
<dbReference type="InterPro" id="IPR008271">
    <property type="entry name" value="Ser/Thr_kinase_AS"/>
</dbReference>
<dbReference type="Gene3D" id="3.30.200.20">
    <property type="entry name" value="Phosphorylase Kinase, domain 1"/>
    <property type="match status" value="1"/>
</dbReference>
<dbReference type="InterPro" id="IPR017441">
    <property type="entry name" value="Protein_kinase_ATP_BS"/>
</dbReference>
<keyword evidence="16" id="KW-0966">Cell projection</keyword>
<evidence type="ECO:0000256" key="1">
    <source>
        <dbReference type="ARBA" id="ARBA00004123"/>
    </source>
</evidence>
<evidence type="ECO:0000256" key="19">
    <source>
        <dbReference type="ARBA" id="ARBA00035720"/>
    </source>
</evidence>
<dbReference type="AlphaFoldDB" id="A0ABD0YUK1"/>
<evidence type="ECO:0000256" key="24">
    <source>
        <dbReference type="RuleBase" id="RU000304"/>
    </source>
</evidence>
<evidence type="ECO:0000256" key="13">
    <source>
        <dbReference type="ARBA" id="ARBA00022840"/>
    </source>
</evidence>
<evidence type="ECO:0000256" key="8">
    <source>
        <dbReference type="ARBA" id="ARBA00022527"/>
    </source>
</evidence>
<comment type="catalytic activity">
    <reaction evidence="21">
        <text>L-threonyl-[protein] + ATP = O-phospho-L-threonyl-[protein] + ADP + H(+)</text>
        <dbReference type="Rhea" id="RHEA:46608"/>
        <dbReference type="Rhea" id="RHEA-COMP:11060"/>
        <dbReference type="Rhea" id="RHEA-COMP:11605"/>
        <dbReference type="ChEBI" id="CHEBI:15378"/>
        <dbReference type="ChEBI" id="CHEBI:30013"/>
        <dbReference type="ChEBI" id="CHEBI:30616"/>
        <dbReference type="ChEBI" id="CHEBI:61977"/>
        <dbReference type="ChEBI" id="CHEBI:456216"/>
        <dbReference type="EC" id="2.7.11.22"/>
    </reaction>
</comment>
<keyword evidence="15" id="KW-0539">Nucleus</keyword>
<evidence type="ECO:0000256" key="15">
    <source>
        <dbReference type="ARBA" id="ARBA00023242"/>
    </source>
</evidence>
<dbReference type="Proteomes" id="UP001558652">
    <property type="component" value="Unassembled WGS sequence"/>
</dbReference>
<accession>A0ABD0YUK1</accession>
<dbReference type="FunFam" id="1.10.510.10:FF:000624">
    <property type="entry name" value="Mitogen-activated protein kinase"/>
    <property type="match status" value="1"/>
</dbReference>
<evidence type="ECO:0000256" key="9">
    <source>
        <dbReference type="ARBA" id="ARBA00022618"/>
    </source>
</evidence>
<protein>
    <recommendedName>
        <fullName evidence="18">Cyclin-dependent kinase 20</fullName>
        <ecNumber evidence="5">2.7.11.22</ecNumber>
    </recommendedName>
    <alternativeName>
        <fullName evidence="19">Cell cycle-related kinase</fullName>
    </alternativeName>
    <alternativeName>
        <fullName evidence="20">Cell division protein kinase 20</fullName>
    </alternativeName>
</protein>
<dbReference type="GO" id="GO:0051301">
    <property type="term" value="P:cell division"/>
    <property type="evidence" value="ECO:0007669"/>
    <property type="project" value="UniProtKB-KW"/>
</dbReference>
<dbReference type="EC" id="2.7.11.22" evidence="5"/>
<keyword evidence="12" id="KW-0418">Kinase</keyword>
<dbReference type="GO" id="GO:0004693">
    <property type="term" value="F:cyclin-dependent protein serine/threonine kinase activity"/>
    <property type="evidence" value="ECO:0007669"/>
    <property type="project" value="UniProtKB-EC"/>
</dbReference>